<proteinExistence type="predicted"/>
<dbReference type="GO" id="GO:0016773">
    <property type="term" value="F:phosphotransferase activity, alcohol group as acceptor"/>
    <property type="evidence" value="ECO:0007669"/>
    <property type="project" value="InterPro"/>
</dbReference>
<dbReference type="GO" id="GO:0019748">
    <property type="term" value="P:secondary metabolic process"/>
    <property type="evidence" value="ECO:0007669"/>
    <property type="project" value="InterPro"/>
</dbReference>
<dbReference type="EMBL" id="WMIG01000049">
    <property type="protein sequence ID" value="MTH62613.1"/>
    <property type="molecule type" value="Genomic_DNA"/>
</dbReference>
<evidence type="ECO:0000313" key="1">
    <source>
        <dbReference type="EMBL" id="MTH62613.1"/>
    </source>
</evidence>
<dbReference type="SUPFAM" id="SSF56112">
    <property type="entry name" value="Protein kinase-like (PK-like)"/>
    <property type="match status" value="1"/>
</dbReference>
<evidence type="ECO:0000313" key="2">
    <source>
        <dbReference type="Proteomes" id="UP000449846"/>
    </source>
</evidence>
<dbReference type="InterPro" id="IPR006748">
    <property type="entry name" value="NH2Glyco/OHUrea_AB-resist_kin"/>
</dbReference>
<accession>A0A844HQD1</accession>
<comment type="caution">
    <text evidence="1">The sequence shown here is derived from an EMBL/GenBank/DDBJ whole genome shotgun (WGS) entry which is preliminary data.</text>
</comment>
<dbReference type="Proteomes" id="UP000449846">
    <property type="component" value="Unassembled WGS sequence"/>
</dbReference>
<dbReference type="InterPro" id="IPR011009">
    <property type="entry name" value="Kinase-like_dom_sf"/>
</dbReference>
<dbReference type="RefSeq" id="WP_155042556.1">
    <property type="nucleotide sequence ID" value="NZ_JBHGCD010000015.1"/>
</dbReference>
<protein>
    <submittedName>
        <fullName evidence="1">APH(6) family putative aminoglycoside O-phosphotransferase</fullName>
    </submittedName>
</protein>
<gene>
    <name evidence="1" type="ORF">GL300_25950</name>
</gene>
<keyword evidence="1" id="KW-0808">Transferase</keyword>
<dbReference type="Pfam" id="PF04655">
    <property type="entry name" value="APH_6_hur"/>
    <property type="match status" value="1"/>
</dbReference>
<dbReference type="AlphaFoldDB" id="A0A844HQD1"/>
<name>A0A844HQD1_9RHOB</name>
<organism evidence="1 2">
    <name type="scientific">Paracoccus litorisediminis</name>
    <dbReference type="NCBI Taxonomy" id="2006130"/>
    <lineage>
        <taxon>Bacteria</taxon>
        <taxon>Pseudomonadati</taxon>
        <taxon>Pseudomonadota</taxon>
        <taxon>Alphaproteobacteria</taxon>
        <taxon>Rhodobacterales</taxon>
        <taxon>Paracoccaceae</taxon>
        <taxon>Paracoccus</taxon>
    </lineage>
</organism>
<reference evidence="1 2" key="1">
    <citation type="submission" date="2019-11" db="EMBL/GenBank/DDBJ databases">
        <authorList>
            <person name="Dong K."/>
        </authorList>
    </citation>
    <scope>NUCLEOTIDE SEQUENCE [LARGE SCALE GENOMIC DNA]</scope>
    <source>
        <strain evidence="1 2">NBRC 112902</strain>
    </source>
</reference>
<dbReference type="OrthoDB" id="3638028at2"/>
<keyword evidence="2" id="KW-1185">Reference proteome</keyword>
<sequence length="269" mass="29253">MFEPYLQRWNLVPDGPPIQTRSSGLLPVLQGTLPAMLKLPLIEEERRGGRLMAWWRGEGAARVLEHADGVLLLERATGVRSLSDMARGGADDAACRILCATASRLHAPRRTPPPELAPLACWFQALGPAARTHGGMLSRSAAAAEFLLSTPREMALLHGDLHHGNVLDFGDQGWLAIDPKGILGERGFDFANIFTNPDLADPSQPVAVDPHCFARRLATVTMAADLDRERLLLWIVAWCGLSLAWSIEDGNPAPVNLRVAELASAELDR</sequence>
<dbReference type="Gene3D" id="3.90.1200.10">
    <property type="match status" value="1"/>
</dbReference>